<accession>A0A1G1YZW1</accession>
<dbReference type="Proteomes" id="UP000178651">
    <property type="component" value="Unassembled WGS sequence"/>
</dbReference>
<dbReference type="AlphaFoldDB" id="A0A1G1YZW1"/>
<evidence type="ECO:0000313" key="2">
    <source>
        <dbReference type="Proteomes" id="UP000178651"/>
    </source>
</evidence>
<organism evidence="1 2">
    <name type="scientific">Candidatus Colwellbacteria bacterium RIFCSPHIGHO2_02_FULL_43_15</name>
    <dbReference type="NCBI Taxonomy" id="1797686"/>
    <lineage>
        <taxon>Bacteria</taxon>
        <taxon>Candidatus Colwelliibacteriota</taxon>
    </lineage>
</organism>
<evidence type="ECO:0000313" key="1">
    <source>
        <dbReference type="EMBL" id="OGY57296.1"/>
    </source>
</evidence>
<comment type="caution">
    <text evidence="1">The sequence shown here is derived from an EMBL/GenBank/DDBJ whole genome shotgun (WGS) entry which is preliminary data.</text>
</comment>
<reference evidence="1 2" key="1">
    <citation type="journal article" date="2016" name="Nat. Commun.">
        <title>Thousands of microbial genomes shed light on interconnected biogeochemical processes in an aquifer system.</title>
        <authorList>
            <person name="Anantharaman K."/>
            <person name="Brown C.T."/>
            <person name="Hug L.A."/>
            <person name="Sharon I."/>
            <person name="Castelle C.J."/>
            <person name="Probst A.J."/>
            <person name="Thomas B.C."/>
            <person name="Singh A."/>
            <person name="Wilkins M.J."/>
            <person name="Karaoz U."/>
            <person name="Brodie E.L."/>
            <person name="Williams K.H."/>
            <person name="Hubbard S.S."/>
            <person name="Banfield J.F."/>
        </authorList>
    </citation>
    <scope>NUCLEOTIDE SEQUENCE [LARGE SCALE GENOMIC DNA]</scope>
</reference>
<name>A0A1G1YZW1_9BACT</name>
<dbReference type="EMBL" id="MHIU01000039">
    <property type="protein sequence ID" value="OGY57296.1"/>
    <property type="molecule type" value="Genomic_DNA"/>
</dbReference>
<protein>
    <submittedName>
        <fullName evidence="1">Uncharacterized protein</fullName>
    </submittedName>
</protein>
<proteinExistence type="predicted"/>
<gene>
    <name evidence="1" type="ORF">A3D47_00600</name>
</gene>
<sequence>MIHKSKREKDSTEEFCGFGVGEDSKSFDYWYRVYQKAPCIQAPGENGRLRILPSYAKETALFRMAAYAEDEWQRLTVIEEFLKEYGP</sequence>